<reference evidence="2 3" key="1">
    <citation type="submission" date="2016-10" db="EMBL/GenBank/DDBJ databases">
        <authorList>
            <person name="de Groot N.N."/>
        </authorList>
    </citation>
    <scope>NUCLEOTIDE SEQUENCE [LARGE SCALE GENOMIC DNA]</scope>
    <source>
        <strain evidence="2 3">A52C2</strain>
    </source>
</reference>
<dbReference type="RefSeq" id="WP_092496746.1">
    <property type="nucleotide sequence ID" value="NZ_FOFG01000007.1"/>
</dbReference>
<dbReference type="AlphaFoldDB" id="A0A1H9ISS8"/>
<sequence>MTDYARLVEELTRQEAELRFPHFDHAVAWEIGSRLALRALQRGLPIAIEIMQGAERLFFYAAPGATPDNVEWIRRKRAVVERFHHSTMLMRMSSEGKGTSFHEKYLLDEREFAVHGGAFPLFVQSAGFVGTITVSGLPQTEDHALIVTTLRDYLSRAHLDGGGPDEPAPPASPAR</sequence>
<dbReference type="InterPro" id="IPR010371">
    <property type="entry name" value="YBR137W-like"/>
</dbReference>
<dbReference type="InterPro" id="IPR005624">
    <property type="entry name" value="PduO/GlcC-like"/>
</dbReference>
<organism evidence="2 3">
    <name type="scientific">Faunimonas pinastri</name>
    <dbReference type="NCBI Taxonomy" id="1855383"/>
    <lineage>
        <taxon>Bacteria</taxon>
        <taxon>Pseudomonadati</taxon>
        <taxon>Pseudomonadota</taxon>
        <taxon>Alphaproteobacteria</taxon>
        <taxon>Hyphomicrobiales</taxon>
        <taxon>Afifellaceae</taxon>
        <taxon>Faunimonas</taxon>
    </lineage>
</organism>
<dbReference type="NCBIfam" id="NF002696">
    <property type="entry name" value="PRK02487.1-5"/>
    <property type="match status" value="1"/>
</dbReference>
<proteinExistence type="inferred from homology"/>
<accession>A0A1H9ISS8</accession>
<evidence type="ECO:0000256" key="1">
    <source>
        <dbReference type="HAMAP-Rule" id="MF_00761"/>
    </source>
</evidence>
<dbReference type="InterPro" id="IPR038084">
    <property type="entry name" value="PduO/GlcC-like_sf"/>
</dbReference>
<dbReference type="STRING" id="1855383.SAMN05216548_107201"/>
<keyword evidence="3" id="KW-1185">Reference proteome</keyword>
<gene>
    <name evidence="2" type="ORF">SAMN05216548_107201</name>
</gene>
<evidence type="ECO:0000313" key="2">
    <source>
        <dbReference type="EMBL" id="SEQ77821.1"/>
    </source>
</evidence>
<dbReference type="Gene3D" id="3.30.450.150">
    <property type="entry name" value="Haem-degrading domain"/>
    <property type="match status" value="1"/>
</dbReference>
<dbReference type="Proteomes" id="UP000199647">
    <property type="component" value="Unassembled WGS sequence"/>
</dbReference>
<evidence type="ECO:0000313" key="3">
    <source>
        <dbReference type="Proteomes" id="UP000199647"/>
    </source>
</evidence>
<dbReference type="EMBL" id="FOFG01000007">
    <property type="protein sequence ID" value="SEQ77821.1"/>
    <property type="molecule type" value="Genomic_DNA"/>
</dbReference>
<name>A0A1H9ISS8_9HYPH</name>
<dbReference type="OrthoDB" id="9815315at2"/>
<dbReference type="PIRSF" id="PIRSF008757">
    <property type="entry name" value="UCP008757"/>
    <property type="match status" value="1"/>
</dbReference>
<dbReference type="PANTHER" id="PTHR28255:SF1">
    <property type="entry name" value="UPF0303 PROTEIN YBR137W"/>
    <property type="match status" value="1"/>
</dbReference>
<dbReference type="PANTHER" id="PTHR28255">
    <property type="match status" value="1"/>
</dbReference>
<dbReference type="SUPFAM" id="SSF143744">
    <property type="entry name" value="GlcG-like"/>
    <property type="match status" value="1"/>
</dbReference>
<comment type="similarity">
    <text evidence="1">Belongs to the UPF0303 family.</text>
</comment>
<dbReference type="Pfam" id="PF03928">
    <property type="entry name" value="HbpS-like"/>
    <property type="match status" value="1"/>
</dbReference>
<dbReference type="HAMAP" id="MF_00761">
    <property type="entry name" value="UPF0303"/>
    <property type="match status" value="1"/>
</dbReference>
<protein>
    <recommendedName>
        <fullName evidence="1">UPF0303 protein SAMN05216548_107201</fullName>
    </recommendedName>
</protein>